<keyword evidence="4" id="KW-0418">Kinase</keyword>
<dbReference type="Pfam" id="PF07714">
    <property type="entry name" value="PK_Tyr_Ser-Thr"/>
    <property type="match status" value="1"/>
</dbReference>
<dbReference type="PANTHER" id="PTHR44329">
    <property type="entry name" value="SERINE/THREONINE-PROTEIN KINASE TNNI3K-RELATED"/>
    <property type="match status" value="1"/>
</dbReference>
<keyword evidence="3 6" id="KW-0547">Nucleotide-binding</keyword>
<dbReference type="InterPro" id="IPR000719">
    <property type="entry name" value="Prot_kinase_dom"/>
</dbReference>
<protein>
    <submittedName>
        <fullName evidence="8">Serine threonine-kinase CTR1-like</fullName>
    </submittedName>
</protein>
<dbReference type="InterPro" id="IPR001245">
    <property type="entry name" value="Ser-Thr/Tyr_kinase_cat_dom"/>
</dbReference>
<dbReference type="Pfam" id="PF09696">
    <property type="entry name" value="Ctf8"/>
    <property type="match status" value="1"/>
</dbReference>
<dbReference type="Proteomes" id="UP000239649">
    <property type="component" value="Unassembled WGS sequence"/>
</dbReference>
<keyword evidence="2" id="KW-0808">Transferase</keyword>
<comment type="caution">
    <text evidence="8">The sequence shown here is derived from an EMBL/GenBank/DDBJ whole genome shotgun (WGS) entry which is preliminary data.</text>
</comment>
<evidence type="ECO:0000256" key="2">
    <source>
        <dbReference type="ARBA" id="ARBA00022679"/>
    </source>
</evidence>
<gene>
    <name evidence="8" type="ORF">C2E20_4584</name>
</gene>
<dbReference type="PROSITE" id="PS00108">
    <property type="entry name" value="PROTEIN_KINASE_ST"/>
    <property type="match status" value="1"/>
</dbReference>
<dbReference type="Gene3D" id="3.30.200.20">
    <property type="entry name" value="Phosphorylase Kinase, domain 1"/>
    <property type="match status" value="1"/>
</dbReference>
<dbReference type="PROSITE" id="PS00107">
    <property type="entry name" value="PROTEIN_KINASE_ATP"/>
    <property type="match status" value="1"/>
</dbReference>
<dbReference type="GO" id="GO:0007064">
    <property type="term" value="P:mitotic sister chromatid cohesion"/>
    <property type="evidence" value="ECO:0007669"/>
    <property type="project" value="InterPro"/>
</dbReference>
<feature type="domain" description="Protein kinase" evidence="7">
    <location>
        <begin position="144"/>
        <end position="411"/>
    </location>
</feature>
<feature type="binding site" evidence="6">
    <location>
        <position position="171"/>
    </location>
    <ligand>
        <name>ATP</name>
        <dbReference type="ChEBI" id="CHEBI:30616"/>
    </ligand>
</feature>
<proteinExistence type="predicted"/>
<keyword evidence="9" id="KW-1185">Reference proteome</keyword>
<dbReference type="GO" id="GO:0004674">
    <property type="term" value="F:protein serine/threonine kinase activity"/>
    <property type="evidence" value="ECO:0007669"/>
    <property type="project" value="UniProtKB-KW"/>
</dbReference>
<dbReference type="PROSITE" id="PS50011">
    <property type="entry name" value="PROTEIN_KINASE_DOM"/>
    <property type="match status" value="1"/>
</dbReference>
<reference evidence="8 9" key="1">
    <citation type="journal article" date="2018" name="Plant J.">
        <title>Genome sequences of Chlorella sorokiniana UTEX 1602 and Micractinium conductrix SAG 241.80: implications to maltose excretion by a green alga.</title>
        <authorList>
            <person name="Arriola M.B."/>
            <person name="Velmurugan N."/>
            <person name="Zhang Y."/>
            <person name="Plunkett M.H."/>
            <person name="Hondzo H."/>
            <person name="Barney B.M."/>
        </authorList>
    </citation>
    <scope>NUCLEOTIDE SEQUENCE [LARGE SCALE GENOMIC DNA]</scope>
    <source>
        <strain evidence="8 9">SAG 241.80</strain>
    </source>
</reference>
<organism evidence="8 9">
    <name type="scientific">Micractinium conductrix</name>
    <dbReference type="NCBI Taxonomy" id="554055"/>
    <lineage>
        <taxon>Eukaryota</taxon>
        <taxon>Viridiplantae</taxon>
        <taxon>Chlorophyta</taxon>
        <taxon>core chlorophytes</taxon>
        <taxon>Trebouxiophyceae</taxon>
        <taxon>Chlorellales</taxon>
        <taxon>Chlorellaceae</taxon>
        <taxon>Chlorella clade</taxon>
        <taxon>Micractinium</taxon>
    </lineage>
</organism>
<dbReference type="SMART" id="SM00220">
    <property type="entry name" value="S_TKc"/>
    <property type="match status" value="1"/>
</dbReference>
<dbReference type="InterPro" id="IPR051681">
    <property type="entry name" value="Ser/Thr_Kinases-Pseudokinases"/>
</dbReference>
<dbReference type="InterPro" id="IPR011009">
    <property type="entry name" value="Kinase-like_dom_sf"/>
</dbReference>
<evidence type="ECO:0000259" key="7">
    <source>
        <dbReference type="PROSITE" id="PS50011"/>
    </source>
</evidence>
<sequence>MHRLEELELQVQVAHQVNGHLNGEVERLTLQLGALQAERDAFQAHIKCLARKLAAARAVQPEAAAAAAAAQEEAAAQEAEEEAAAHGGALQSDAFAAALPTAAEAAEAADDAGREEQPWLADAAWQRLQAAGRRQGWLVDPEEVVLGEVIGRGTFGVVHRATWRGGCVAVKRVAPRTREQATTFVREVEALSMLRHPHVMQLYAASVRPPGDFWLICELLSGGTLATWLYGGPTARRVPARSLSERLKMALDVARGMQALEQHTPQVLHRDLKPSNVFIDSTGSAKIADFGLARILSPAAMVSLTGETGSYLWMAPEVIRHEPYDARADVWSFGVLLVELLTQQKPYAALYMMPVQVALQVADGSLHPTPPLDTHPALAELLAAIFSPDPLERPSFGLIVVRLEGVLHEVQTAAAAQQAEGLLGRPQQLAAMLIPLSAAEGDAPPSWAMLEMQGELERKDGGTLEEAFDVGTLSLSSSGVVLLTIGYHQLEGKRMELKKPFAVLDRAASSGGGSGEEAAAVEYKVIGVVREKILFKARPRPLISKPGK</sequence>
<evidence type="ECO:0000256" key="4">
    <source>
        <dbReference type="ARBA" id="ARBA00022777"/>
    </source>
</evidence>
<evidence type="ECO:0000256" key="6">
    <source>
        <dbReference type="PROSITE-ProRule" id="PRU10141"/>
    </source>
</evidence>
<dbReference type="OrthoDB" id="10261027at2759"/>
<name>A0A2P6VDS3_9CHLO</name>
<dbReference type="STRING" id="554055.A0A2P6VDS3"/>
<evidence type="ECO:0000313" key="8">
    <source>
        <dbReference type="EMBL" id="PSC72211.1"/>
    </source>
</evidence>
<evidence type="ECO:0000313" key="9">
    <source>
        <dbReference type="Proteomes" id="UP000239649"/>
    </source>
</evidence>
<evidence type="ECO:0000256" key="5">
    <source>
        <dbReference type="ARBA" id="ARBA00022840"/>
    </source>
</evidence>
<dbReference type="GO" id="GO:0005524">
    <property type="term" value="F:ATP binding"/>
    <property type="evidence" value="ECO:0007669"/>
    <property type="project" value="UniProtKB-UniRule"/>
</dbReference>
<dbReference type="Gene3D" id="1.10.510.10">
    <property type="entry name" value="Transferase(Phosphotransferase) domain 1"/>
    <property type="match status" value="1"/>
</dbReference>
<dbReference type="GO" id="GO:0031390">
    <property type="term" value="C:Ctf18 RFC-like complex"/>
    <property type="evidence" value="ECO:0007669"/>
    <property type="project" value="InterPro"/>
</dbReference>
<dbReference type="AlphaFoldDB" id="A0A2P6VDS3"/>
<keyword evidence="1" id="KW-0723">Serine/threonine-protein kinase</keyword>
<evidence type="ECO:0000256" key="3">
    <source>
        <dbReference type="ARBA" id="ARBA00022741"/>
    </source>
</evidence>
<dbReference type="InterPro" id="IPR008271">
    <property type="entry name" value="Ser/Thr_kinase_AS"/>
</dbReference>
<dbReference type="CDD" id="cd13999">
    <property type="entry name" value="STKc_MAP3K-like"/>
    <property type="match status" value="1"/>
</dbReference>
<dbReference type="EMBL" id="LHPF02000011">
    <property type="protein sequence ID" value="PSC72211.1"/>
    <property type="molecule type" value="Genomic_DNA"/>
</dbReference>
<dbReference type="PANTHER" id="PTHR44329:SF261">
    <property type="entry name" value="ZINC FINGER CONTAINING PROTEIN KINASE-RELATED"/>
    <property type="match status" value="1"/>
</dbReference>
<keyword evidence="5 6" id="KW-0067">ATP-binding</keyword>
<evidence type="ECO:0000256" key="1">
    <source>
        <dbReference type="ARBA" id="ARBA00022527"/>
    </source>
</evidence>
<dbReference type="InterPro" id="IPR017441">
    <property type="entry name" value="Protein_kinase_ATP_BS"/>
</dbReference>
<dbReference type="SUPFAM" id="SSF56112">
    <property type="entry name" value="Protein kinase-like (PK-like)"/>
    <property type="match status" value="1"/>
</dbReference>
<accession>A0A2P6VDS3</accession>
<dbReference type="InterPro" id="IPR018607">
    <property type="entry name" value="Ctf8"/>
</dbReference>